<comment type="caution">
    <text evidence="2">The sequence shown here is derived from an EMBL/GenBank/DDBJ whole genome shotgun (WGS) entry which is preliminary data.</text>
</comment>
<dbReference type="AlphaFoldDB" id="A0AAV6PU98"/>
<name>A0AAV6PU98_SOLSE</name>
<proteinExistence type="predicted"/>
<keyword evidence="3" id="KW-1185">Reference proteome</keyword>
<accession>A0AAV6PU98</accession>
<evidence type="ECO:0000313" key="2">
    <source>
        <dbReference type="EMBL" id="KAG7474970.1"/>
    </source>
</evidence>
<organism evidence="2 3">
    <name type="scientific">Solea senegalensis</name>
    <name type="common">Senegalese sole</name>
    <dbReference type="NCBI Taxonomy" id="28829"/>
    <lineage>
        <taxon>Eukaryota</taxon>
        <taxon>Metazoa</taxon>
        <taxon>Chordata</taxon>
        <taxon>Craniata</taxon>
        <taxon>Vertebrata</taxon>
        <taxon>Euteleostomi</taxon>
        <taxon>Actinopterygii</taxon>
        <taxon>Neopterygii</taxon>
        <taxon>Teleostei</taxon>
        <taxon>Neoteleostei</taxon>
        <taxon>Acanthomorphata</taxon>
        <taxon>Carangaria</taxon>
        <taxon>Pleuronectiformes</taxon>
        <taxon>Pleuronectoidei</taxon>
        <taxon>Soleidae</taxon>
        <taxon>Solea</taxon>
    </lineage>
</organism>
<dbReference type="EMBL" id="JAGKHQ010000021">
    <property type="protein sequence ID" value="KAG7474970.1"/>
    <property type="molecule type" value="Genomic_DNA"/>
</dbReference>
<dbReference type="Proteomes" id="UP000693946">
    <property type="component" value="Linkage Group LG9"/>
</dbReference>
<reference evidence="2 3" key="1">
    <citation type="journal article" date="2021" name="Sci. Rep.">
        <title>Chromosome anchoring in Senegalese sole (Solea senegalensis) reveals sex-associated markers and genome rearrangements in flatfish.</title>
        <authorList>
            <person name="Guerrero-Cozar I."/>
            <person name="Gomez-Garrido J."/>
            <person name="Berbel C."/>
            <person name="Martinez-Blanch J.F."/>
            <person name="Alioto T."/>
            <person name="Claros M.G."/>
            <person name="Gagnaire P.A."/>
            <person name="Manchado M."/>
        </authorList>
    </citation>
    <scope>NUCLEOTIDE SEQUENCE [LARGE SCALE GENOMIC DNA]</scope>
    <source>
        <strain evidence="2">Sse05_10M</strain>
    </source>
</reference>
<evidence type="ECO:0000313" key="3">
    <source>
        <dbReference type="Proteomes" id="UP000693946"/>
    </source>
</evidence>
<feature type="region of interest" description="Disordered" evidence="1">
    <location>
        <begin position="1"/>
        <end position="28"/>
    </location>
</feature>
<feature type="region of interest" description="Disordered" evidence="1">
    <location>
        <begin position="43"/>
        <end position="70"/>
    </location>
</feature>
<sequence length="206" mass="22142">MEICDPHTVTVGRDPPSLQSQEATGPGIHHHCRVRRLQAQGSTITAESGGYRPRDPPSLQSQEAGGPGIHYLQSQGMQAQDPLSLQSQEAAGPGIHYHCRVRKLEAQGSTITAESGGCRPRDPLSLQSQEAAGPGIHYHCRVRKLEAQDPPSLQSQAGGPGIHHHCRVRKLEAQGSTITAESGGCRPRDPLHTQVLGYLENTLNIV</sequence>
<evidence type="ECO:0000256" key="1">
    <source>
        <dbReference type="SAM" id="MobiDB-lite"/>
    </source>
</evidence>
<gene>
    <name evidence="2" type="ORF">JOB18_020755</name>
</gene>
<protein>
    <submittedName>
        <fullName evidence="2">Uncharacterized protein</fullName>
    </submittedName>
</protein>